<evidence type="ECO:0000313" key="3">
    <source>
        <dbReference type="Proteomes" id="UP001168613"/>
    </source>
</evidence>
<keyword evidence="3" id="KW-1185">Reference proteome</keyword>
<dbReference type="InterPro" id="IPR005064">
    <property type="entry name" value="BUG"/>
</dbReference>
<dbReference type="Gene3D" id="3.40.190.150">
    <property type="entry name" value="Bordetella uptake gene, domain 1"/>
    <property type="match status" value="1"/>
</dbReference>
<dbReference type="Gene3D" id="3.40.190.10">
    <property type="entry name" value="Periplasmic binding protein-like II"/>
    <property type="match status" value="1"/>
</dbReference>
<dbReference type="EMBL" id="JAJHNU010000003">
    <property type="protein sequence ID" value="MDN4121970.1"/>
    <property type="molecule type" value="Genomic_DNA"/>
</dbReference>
<dbReference type="SUPFAM" id="SSF53850">
    <property type="entry name" value="Periplasmic binding protein-like II"/>
    <property type="match status" value="1"/>
</dbReference>
<organism evidence="2 3">
    <name type="scientific">Alcaligenes endophyticus</name>
    <dbReference type="NCBI Taxonomy" id="1929088"/>
    <lineage>
        <taxon>Bacteria</taxon>
        <taxon>Pseudomonadati</taxon>
        <taxon>Pseudomonadota</taxon>
        <taxon>Betaproteobacteria</taxon>
        <taxon>Burkholderiales</taxon>
        <taxon>Alcaligenaceae</taxon>
        <taxon>Alcaligenes</taxon>
    </lineage>
</organism>
<dbReference type="PIRSF" id="PIRSF017082">
    <property type="entry name" value="YflP"/>
    <property type="match status" value="1"/>
</dbReference>
<evidence type="ECO:0000256" key="1">
    <source>
        <dbReference type="ARBA" id="ARBA00006987"/>
    </source>
</evidence>
<gene>
    <name evidence="2" type="ORF">LMS43_11795</name>
</gene>
<proteinExistence type="inferred from homology"/>
<evidence type="ECO:0000313" key="2">
    <source>
        <dbReference type="EMBL" id="MDN4121970.1"/>
    </source>
</evidence>
<dbReference type="InterPro" id="IPR042100">
    <property type="entry name" value="Bug_dom1"/>
</dbReference>
<reference evidence="2" key="1">
    <citation type="submission" date="2021-11" db="EMBL/GenBank/DDBJ databases">
        <title>Draft genome sequence of Alcaligenes endophyticus type strain CCUG 75668T.</title>
        <authorList>
            <person name="Salva-Serra F."/>
            <person name="Duran R.E."/>
            <person name="Seeger M."/>
            <person name="Moore E.R.B."/>
            <person name="Jaen-Luchoro D."/>
        </authorList>
    </citation>
    <scope>NUCLEOTIDE SEQUENCE</scope>
    <source>
        <strain evidence="2">CCUG 75668</strain>
    </source>
</reference>
<protein>
    <submittedName>
        <fullName evidence="2">Tripartite tricarboxylate transporter substrate binding protein BugE</fullName>
    </submittedName>
</protein>
<dbReference type="Pfam" id="PF03401">
    <property type="entry name" value="TctC"/>
    <property type="match status" value="1"/>
</dbReference>
<dbReference type="CDD" id="cd13577">
    <property type="entry name" value="PBP2_BugE_Glu"/>
    <property type="match status" value="1"/>
</dbReference>
<sequence length="315" mass="32565">MAATLCVTFASTAHAEQYPSRAINLVVPFAAGGTTDIVGRIVADELGRELGKPVVVENRAGAGGSIGAAYVASAKPDGYTLGIATVSTHGINPAVYVNLPFDAQKDFQPITNLAAVPNVMVVNPNVPAKDMQAFLALAKSEPGKYTYASAGNGSVSHMMGELFKATAEVDMLHVPYRGVGPALTDTLAGQVNVLYDNLPSSLPQIKSGGLVALAVASPERSAAAPDVPTFAEVGLEALNTPSWFGLVAPAGIPDEVLATLNASTVKILNSDRVKQKLADLGAQPIADTPEHFAQTIAETIALNAEIAKQAKIEIK</sequence>
<dbReference type="PANTHER" id="PTHR42928">
    <property type="entry name" value="TRICARBOXYLATE-BINDING PROTEIN"/>
    <property type="match status" value="1"/>
</dbReference>
<dbReference type="Proteomes" id="UP001168613">
    <property type="component" value="Unassembled WGS sequence"/>
</dbReference>
<accession>A0ABT8ELI7</accession>
<comment type="similarity">
    <text evidence="1">Belongs to the UPF0065 (bug) family.</text>
</comment>
<dbReference type="PANTHER" id="PTHR42928:SF5">
    <property type="entry name" value="BLR1237 PROTEIN"/>
    <property type="match status" value="1"/>
</dbReference>
<comment type="caution">
    <text evidence="2">The sequence shown here is derived from an EMBL/GenBank/DDBJ whole genome shotgun (WGS) entry which is preliminary data.</text>
</comment>
<name>A0ABT8ELI7_9BURK</name>